<dbReference type="Proteomes" id="UP000823775">
    <property type="component" value="Unassembled WGS sequence"/>
</dbReference>
<evidence type="ECO:0000256" key="1">
    <source>
        <dbReference type="SAM" id="MobiDB-lite"/>
    </source>
</evidence>
<proteinExistence type="predicted"/>
<feature type="region of interest" description="Disordered" evidence="1">
    <location>
        <begin position="1"/>
        <end position="21"/>
    </location>
</feature>
<protein>
    <submittedName>
        <fullName evidence="2">Uncharacterized protein</fullName>
    </submittedName>
</protein>
<evidence type="ECO:0000313" key="2">
    <source>
        <dbReference type="EMBL" id="MCE3216542.1"/>
    </source>
</evidence>
<evidence type="ECO:0000313" key="3">
    <source>
        <dbReference type="Proteomes" id="UP000823775"/>
    </source>
</evidence>
<gene>
    <name evidence="2" type="ORF">HAX54_006842</name>
</gene>
<accession>A0ABS8WUD4</accession>
<organism evidence="2 3">
    <name type="scientific">Datura stramonium</name>
    <name type="common">Jimsonweed</name>
    <name type="synonym">Common thornapple</name>
    <dbReference type="NCBI Taxonomy" id="4076"/>
    <lineage>
        <taxon>Eukaryota</taxon>
        <taxon>Viridiplantae</taxon>
        <taxon>Streptophyta</taxon>
        <taxon>Embryophyta</taxon>
        <taxon>Tracheophyta</taxon>
        <taxon>Spermatophyta</taxon>
        <taxon>Magnoliopsida</taxon>
        <taxon>eudicotyledons</taxon>
        <taxon>Gunneridae</taxon>
        <taxon>Pentapetalae</taxon>
        <taxon>asterids</taxon>
        <taxon>lamiids</taxon>
        <taxon>Solanales</taxon>
        <taxon>Solanaceae</taxon>
        <taxon>Solanoideae</taxon>
        <taxon>Datureae</taxon>
        <taxon>Datura</taxon>
    </lineage>
</organism>
<sequence>MTSSNHGTKRARRISEEEHEDVRMAPQPLRRYWLRWATEQEVLGKHVTHVTRKRVCIVNVLMTGMPINVGVIIKNVLKRERVKKDQSFGFEGLLTRFLRGHDIEEEEADYRPVYDPRGIDVTETKEPEGINGPVLSVNKHNTQIDNMLSHLYGMKMLQLRMNGVTEEKLQQLNMDYPLREHSRDLCRVGPGFEDLLDDDVAKEDEMARVYSDVESSDDKEDDSEMGLKVMDLGVFEAIGMKALQCDQRRETPALQCDKRREAPALLHDAWCDATLKQRNK</sequence>
<keyword evidence="3" id="KW-1185">Reference proteome</keyword>
<name>A0ABS8WUD4_DATST</name>
<dbReference type="EMBL" id="JACEIK010013502">
    <property type="protein sequence ID" value="MCE3216542.1"/>
    <property type="molecule type" value="Genomic_DNA"/>
</dbReference>
<reference evidence="2 3" key="1">
    <citation type="journal article" date="2021" name="BMC Genomics">
        <title>Datura genome reveals duplications of psychoactive alkaloid biosynthetic genes and high mutation rate following tissue culture.</title>
        <authorList>
            <person name="Rajewski A."/>
            <person name="Carter-House D."/>
            <person name="Stajich J."/>
            <person name="Litt A."/>
        </authorList>
    </citation>
    <scope>NUCLEOTIDE SEQUENCE [LARGE SCALE GENOMIC DNA]</scope>
    <source>
        <strain evidence="2">AR-01</strain>
    </source>
</reference>
<comment type="caution">
    <text evidence="2">The sequence shown here is derived from an EMBL/GenBank/DDBJ whole genome shotgun (WGS) entry which is preliminary data.</text>
</comment>